<proteinExistence type="predicted"/>
<comment type="caution">
    <text evidence="1">The sequence shown here is derived from an EMBL/GenBank/DDBJ whole genome shotgun (WGS) entry which is preliminary data.</text>
</comment>
<dbReference type="Proteomes" id="UP000735302">
    <property type="component" value="Unassembled WGS sequence"/>
</dbReference>
<evidence type="ECO:0000313" key="1">
    <source>
        <dbReference type="EMBL" id="GFO06562.1"/>
    </source>
</evidence>
<dbReference type="SUPFAM" id="SSF53098">
    <property type="entry name" value="Ribonuclease H-like"/>
    <property type="match status" value="1"/>
</dbReference>
<accession>A0AAV4AH32</accession>
<keyword evidence="1" id="KW-0695">RNA-directed DNA polymerase</keyword>
<dbReference type="EMBL" id="BLXT01003778">
    <property type="protein sequence ID" value="GFO06562.1"/>
    <property type="molecule type" value="Genomic_DNA"/>
</dbReference>
<keyword evidence="1" id="KW-0548">Nucleotidyltransferase</keyword>
<name>A0AAV4AH32_9GAST</name>
<organism evidence="1 2">
    <name type="scientific">Plakobranchus ocellatus</name>
    <dbReference type="NCBI Taxonomy" id="259542"/>
    <lineage>
        <taxon>Eukaryota</taxon>
        <taxon>Metazoa</taxon>
        <taxon>Spiralia</taxon>
        <taxon>Lophotrochozoa</taxon>
        <taxon>Mollusca</taxon>
        <taxon>Gastropoda</taxon>
        <taxon>Heterobranchia</taxon>
        <taxon>Euthyneura</taxon>
        <taxon>Panpulmonata</taxon>
        <taxon>Sacoglossa</taxon>
        <taxon>Placobranchoidea</taxon>
        <taxon>Plakobranchidae</taxon>
        <taxon>Plakobranchus</taxon>
    </lineage>
</organism>
<sequence length="156" mass="17487">MVTRPLRVSVVERHDGVDHDQFIDQPLTRGSGDRWTYGAKKSARAGNKPTTSQKIKGIRYRRFEYPGRNTSVTWWPYKSIAGYVMSVARGSITGAHLGIRAIPLKALLNIYSRLDVPEEVMSDQGMQFTSVCMRKICCLPGTKQMVTSPNIQSPIT</sequence>
<keyword evidence="2" id="KW-1185">Reference proteome</keyword>
<reference evidence="1 2" key="1">
    <citation type="journal article" date="2021" name="Elife">
        <title>Chloroplast acquisition without the gene transfer in kleptoplastic sea slugs, Plakobranchus ocellatus.</title>
        <authorList>
            <person name="Maeda T."/>
            <person name="Takahashi S."/>
            <person name="Yoshida T."/>
            <person name="Shimamura S."/>
            <person name="Takaki Y."/>
            <person name="Nagai Y."/>
            <person name="Toyoda A."/>
            <person name="Suzuki Y."/>
            <person name="Arimoto A."/>
            <person name="Ishii H."/>
            <person name="Satoh N."/>
            <person name="Nishiyama T."/>
            <person name="Hasebe M."/>
            <person name="Maruyama T."/>
            <person name="Minagawa J."/>
            <person name="Obokata J."/>
            <person name="Shigenobu S."/>
        </authorList>
    </citation>
    <scope>NUCLEOTIDE SEQUENCE [LARGE SCALE GENOMIC DNA]</scope>
</reference>
<keyword evidence="1" id="KW-0808">Transferase</keyword>
<dbReference type="InterPro" id="IPR012337">
    <property type="entry name" value="RNaseH-like_sf"/>
</dbReference>
<dbReference type="AlphaFoldDB" id="A0AAV4AH32"/>
<evidence type="ECO:0000313" key="2">
    <source>
        <dbReference type="Proteomes" id="UP000735302"/>
    </source>
</evidence>
<protein>
    <submittedName>
        <fullName evidence="1">Reverse transcriptase</fullName>
    </submittedName>
</protein>
<dbReference type="GO" id="GO:0003964">
    <property type="term" value="F:RNA-directed DNA polymerase activity"/>
    <property type="evidence" value="ECO:0007669"/>
    <property type="project" value="UniProtKB-KW"/>
</dbReference>
<gene>
    <name evidence="1" type="ORF">PoB_003306700</name>
</gene>